<name>A0AAV4ANA9_9GAST</name>
<reference evidence="1 2" key="1">
    <citation type="journal article" date="2021" name="Elife">
        <title>Chloroplast acquisition without the gene transfer in kleptoplastic sea slugs, Plakobranchus ocellatus.</title>
        <authorList>
            <person name="Maeda T."/>
            <person name="Takahashi S."/>
            <person name="Yoshida T."/>
            <person name="Shimamura S."/>
            <person name="Takaki Y."/>
            <person name="Nagai Y."/>
            <person name="Toyoda A."/>
            <person name="Suzuki Y."/>
            <person name="Arimoto A."/>
            <person name="Ishii H."/>
            <person name="Satoh N."/>
            <person name="Nishiyama T."/>
            <person name="Hasebe M."/>
            <person name="Maruyama T."/>
            <person name="Minagawa J."/>
            <person name="Obokata J."/>
            <person name="Shigenobu S."/>
        </authorList>
    </citation>
    <scope>NUCLEOTIDE SEQUENCE [LARGE SCALE GENOMIC DNA]</scope>
</reference>
<proteinExistence type="predicted"/>
<comment type="caution">
    <text evidence="1">The sequence shown here is derived from an EMBL/GenBank/DDBJ whole genome shotgun (WGS) entry which is preliminary data.</text>
</comment>
<dbReference type="Proteomes" id="UP000735302">
    <property type="component" value="Unassembled WGS sequence"/>
</dbReference>
<gene>
    <name evidence="1" type="ORF">PoB_003617100</name>
</gene>
<organism evidence="1 2">
    <name type="scientific">Plakobranchus ocellatus</name>
    <dbReference type="NCBI Taxonomy" id="259542"/>
    <lineage>
        <taxon>Eukaryota</taxon>
        <taxon>Metazoa</taxon>
        <taxon>Spiralia</taxon>
        <taxon>Lophotrochozoa</taxon>
        <taxon>Mollusca</taxon>
        <taxon>Gastropoda</taxon>
        <taxon>Heterobranchia</taxon>
        <taxon>Euthyneura</taxon>
        <taxon>Panpulmonata</taxon>
        <taxon>Sacoglossa</taxon>
        <taxon>Placobranchoidea</taxon>
        <taxon>Plakobranchidae</taxon>
        <taxon>Plakobranchus</taxon>
    </lineage>
</organism>
<keyword evidence="2" id="KW-1185">Reference proteome</keyword>
<dbReference type="AlphaFoldDB" id="A0AAV4ANA9"/>
<evidence type="ECO:0000313" key="1">
    <source>
        <dbReference type="EMBL" id="GFO09666.1"/>
    </source>
</evidence>
<evidence type="ECO:0000313" key="2">
    <source>
        <dbReference type="Proteomes" id="UP000735302"/>
    </source>
</evidence>
<protein>
    <submittedName>
        <fullName evidence="1">Uncharacterized protein</fullName>
    </submittedName>
</protein>
<sequence length="121" mass="13675">MLTSYLSPIFHLGMVMQPACRASFDTEEGFALNAALASWHRDVLIGYSKICLLVSLVLLAVSFGDIFRENWVVQANILQVQVIVDKPSFVEVSRAVFAKQSSIERINVMFKAWFSQLMNKM</sequence>
<accession>A0AAV4ANA9</accession>
<dbReference type="EMBL" id="BLXT01004113">
    <property type="protein sequence ID" value="GFO09666.1"/>
    <property type="molecule type" value="Genomic_DNA"/>
</dbReference>